<dbReference type="Proteomes" id="UP000199202">
    <property type="component" value="Unassembled WGS sequence"/>
</dbReference>
<sequence>MQALVAAGEGVTTLPGLALRAPRRPDVHTTEITGFTRRLYAVT</sequence>
<dbReference type="RefSeq" id="WP_281250126.1">
    <property type="nucleotide sequence ID" value="NZ_FNDJ01000037.1"/>
</dbReference>
<reference evidence="1 2" key="1">
    <citation type="submission" date="2016-10" db="EMBL/GenBank/DDBJ databases">
        <authorList>
            <person name="de Groot N.N."/>
        </authorList>
    </citation>
    <scope>NUCLEOTIDE SEQUENCE [LARGE SCALE GENOMIC DNA]</scope>
    <source>
        <strain evidence="1 2">CGMCC 4.6533</strain>
    </source>
</reference>
<protein>
    <recommendedName>
        <fullName evidence="3">LysR substrate binding domain-containing protein</fullName>
    </recommendedName>
</protein>
<organism evidence="1 2">
    <name type="scientific">Nonomuraea jiangxiensis</name>
    <dbReference type="NCBI Taxonomy" id="633440"/>
    <lineage>
        <taxon>Bacteria</taxon>
        <taxon>Bacillati</taxon>
        <taxon>Actinomycetota</taxon>
        <taxon>Actinomycetes</taxon>
        <taxon>Streptosporangiales</taxon>
        <taxon>Streptosporangiaceae</taxon>
        <taxon>Nonomuraea</taxon>
    </lineage>
</organism>
<dbReference type="AlphaFoldDB" id="A0A1G9QW00"/>
<evidence type="ECO:0008006" key="3">
    <source>
        <dbReference type="Google" id="ProtNLM"/>
    </source>
</evidence>
<gene>
    <name evidence="1" type="ORF">SAMN05421869_13732</name>
</gene>
<dbReference type="STRING" id="633440.SAMN05421869_13732"/>
<proteinExistence type="predicted"/>
<evidence type="ECO:0000313" key="1">
    <source>
        <dbReference type="EMBL" id="SDM15189.1"/>
    </source>
</evidence>
<accession>A0A1G9QW00</accession>
<dbReference type="EMBL" id="FNDJ01000037">
    <property type="protein sequence ID" value="SDM15189.1"/>
    <property type="molecule type" value="Genomic_DNA"/>
</dbReference>
<keyword evidence="2" id="KW-1185">Reference proteome</keyword>
<name>A0A1G9QW00_9ACTN</name>
<evidence type="ECO:0000313" key="2">
    <source>
        <dbReference type="Proteomes" id="UP000199202"/>
    </source>
</evidence>